<reference evidence="2 3" key="1">
    <citation type="submission" date="2020-07" db="EMBL/GenBank/DDBJ databases">
        <authorList>
            <person name="Zhuang K."/>
            <person name="Ran Y."/>
        </authorList>
    </citation>
    <scope>NUCLEOTIDE SEQUENCE [LARGE SCALE GENOMIC DNA]</scope>
    <source>
        <strain evidence="2 3">WCH-YHL-001</strain>
    </source>
</reference>
<evidence type="ECO:0000256" key="1">
    <source>
        <dbReference type="SAM" id="MobiDB-lite"/>
    </source>
</evidence>
<evidence type="ECO:0000313" key="3">
    <source>
        <dbReference type="Proteomes" id="UP000515512"/>
    </source>
</evidence>
<keyword evidence="3" id="KW-1185">Reference proteome</keyword>
<dbReference type="RefSeq" id="WP_181583547.1">
    <property type="nucleotide sequence ID" value="NZ_CP059399.1"/>
</dbReference>
<feature type="region of interest" description="Disordered" evidence="1">
    <location>
        <begin position="1"/>
        <end position="56"/>
    </location>
</feature>
<accession>A0A7D6VBJ3</accession>
<name>A0A7D6VBJ3_9NOCA</name>
<sequence>MTEKERQIHQESAKQDDRQVIPEPEVQDKRRDEARRMAETYRDDRPHTVLPGTDGTVAGTAVADWVDEEGNPVAERAEAKNTQE</sequence>
<dbReference type="EMBL" id="CP059399">
    <property type="protein sequence ID" value="QLY32381.1"/>
    <property type="molecule type" value="Genomic_DNA"/>
</dbReference>
<feature type="compositionally biased region" description="Basic and acidic residues" evidence="1">
    <location>
        <begin position="1"/>
        <end position="47"/>
    </location>
</feature>
<protein>
    <submittedName>
        <fullName evidence="2">Uncharacterized protein</fullName>
    </submittedName>
</protein>
<gene>
    <name evidence="2" type="ORF">H0264_09055</name>
</gene>
<organism evidence="2 3">
    <name type="scientific">Nocardia huaxiensis</name>
    <dbReference type="NCBI Taxonomy" id="2755382"/>
    <lineage>
        <taxon>Bacteria</taxon>
        <taxon>Bacillati</taxon>
        <taxon>Actinomycetota</taxon>
        <taxon>Actinomycetes</taxon>
        <taxon>Mycobacteriales</taxon>
        <taxon>Nocardiaceae</taxon>
        <taxon>Nocardia</taxon>
    </lineage>
</organism>
<evidence type="ECO:0000313" key="2">
    <source>
        <dbReference type="EMBL" id="QLY32381.1"/>
    </source>
</evidence>
<proteinExistence type="predicted"/>
<dbReference type="AlphaFoldDB" id="A0A7D6VBJ3"/>
<dbReference type="Proteomes" id="UP000515512">
    <property type="component" value="Chromosome"/>
</dbReference>
<dbReference type="KEGG" id="nhu:H0264_09055"/>